<comment type="caution">
    <text evidence="7">The sequence shown here is derived from an EMBL/GenBank/DDBJ whole genome shotgun (WGS) entry which is preliminary data.</text>
</comment>
<dbReference type="PANTHER" id="PTHR22706:SF1">
    <property type="entry name" value="ASSEMBLY FACTOR FOR SPINDLE MICROTUBULES"/>
    <property type="match status" value="1"/>
</dbReference>
<keyword evidence="3" id="KW-0677">Repeat</keyword>
<gene>
    <name evidence="7" type="ORF">VaNZ11_010476</name>
</gene>
<keyword evidence="5" id="KW-0175">Coiled coil</keyword>
<reference evidence="7 8" key="1">
    <citation type="journal article" date="2023" name="IScience">
        <title>Expanded male sex-determining region conserved during the evolution of homothallism in the green alga Volvox.</title>
        <authorList>
            <person name="Yamamoto K."/>
            <person name="Matsuzaki R."/>
            <person name="Mahakham W."/>
            <person name="Heman W."/>
            <person name="Sekimoto H."/>
            <person name="Kawachi M."/>
            <person name="Minakuchi Y."/>
            <person name="Toyoda A."/>
            <person name="Nozaki H."/>
        </authorList>
    </citation>
    <scope>NUCLEOTIDE SEQUENCE [LARGE SCALE GENOMIC DNA]</scope>
    <source>
        <strain evidence="7 8">NIES-4468</strain>
    </source>
</reference>
<accession>A0ABQ5S9U2</accession>
<keyword evidence="2" id="KW-0963">Cytoplasm</keyword>
<dbReference type="InterPro" id="IPR000048">
    <property type="entry name" value="IQ_motif_EF-hand-BS"/>
</dbReference>
<dbReference type="PROSITE" id="PS50096">
    <property type="entry name" value="IQ"/>
    <property type="match status" value="3"/>
</dbReference>
<feature type="compositionally biased region" description="Basic and acidic residues" evidence="6">
    <location>
        <begin position="347"/>
        <end position="356"/>
    </location>
</feature>
<feature type="region of interest" description="Disordered" evidence="6">
    <location>
        <begin position="196"/>
        <end position="239"/>
    </location>
</feature>
<organism evidence="7 8">
    <name type="scientific">Volvox africanus</name>
    <dbReference type="NCBI Taxonomy" id="51714"/>
    <lineage>
        <taxon>Eukaryota</taxon>
        <taxon>Viridiplantae</taxon>
        <taxon>Chlorophyta</taxon>
        <taxon>core chlorophytes</taxon>
        <taxon>Chlorophyceae</taxon>
        <taxon>CS clade</taxon>
        <taxon>Chlamydomonadales</taxon>
        <taxon>Volvocaceae</taxon>
        <taxon>Volvox</taxon>
    </lineage>
</organism>
<protein>
    <recommendedName>
        <fullName evidence="9">IQ calmodulin-binding motif family protein</fullName>
    </recommendedName>
</protein>
<evidence type="ECO:0000313" key="8">
    <source>
        <dbReference type="Proteomes" id="UP001165090"/>
    </source>
</evidence>
<feature type="region of interest" description="Disordered" evidence="6">
    <location>
        <begin position="331"/>
        <end position="357"/>
    </location>
</feature>
<dbReference type="Proteomes" id="UP001165090">
    <property type="component" value="Unassembled WGS sequence"/>
</dbReference>
<keyword evidence="4" id="KW-0112">Calmodulin-binding</keyword>
<feature type="compositionally biased region" description="Basic and acidic residues" evidence="6">
    <location>
        <begin position="227"/>
        <end position="237"/>
    </location>
</feature>
<evidence type="ECO:0000256" key="4">
    <source>
        <dbReference type="ARBA" id="ARBA00022860"/>
    </source>
</evidence>
<dbReference type="Pfam" id="PF00612">
    <property type="entry name" value="IQ"/>
    <property type="match status" value="2"/>
</dbReference>
<evidence type="ECO:0000256" key="1">
    <source>
        <dbReference type="ARBA" id="ARBA00004496"/>
    </source>
</evidence>
<evidence type="ECO:0000256" key="3">
    <source>
        <dbReference type="ARBA" id="ARBA00022737"/>
    </source>
</evidence>
<evidence type="ECO:0000313" key="7">
    <source>
        <dbReference type="EMBL" id="GLI66640.1"/>
    </source>
</evidence>
<dbReference type="PANTHER" id="PTHR22706">
    <property type="entry name" value="ASSEMBLY FACTOR FOR SPINDLE MICROTUBULES"/>
    <property type="match status" value="1"/>
</dbReference>
<proteinExistence type="predicted"/>
<evidence type="ECO:0000256" key="5">
    <source>
        <dbReference type="SAM" id="Coils"/>
    </source>
</evidence>
<evidence type="ECO:0000256" key="2">
    <source>
        <dbReference type="ARBA" id="ARBA00022490"/>
    </source>
</evidence>
<sequence length="491" mass="53766">MDYDALSKKRDAAAQRIQSAWRAHRGRKAFLRMRYAANRIQAVAKGWYVRKQVQDQRGRQQLDQRFQEVMEKHREKMRVLEEEKRALIALPGSEMEEYEQRRFIAAVKVQAHWRGLVARRKLAQSPERIRREQAARRIQAAFHDVVRARRSASALASVASSSLSATAAATGAAGSGLSPIRHSPGALRQSAASVLLGSPPMQGSPTSPGDGRSNVSGGGGGITVRSPPRESRGEDATRAGLHARNFSVMGPRRYKELHAQVEGKLTAYVALAKSRGSRRPDPRVAEARLAQLLAQYNRTAPERLAAVAERHRNLVAMDTLCAQLDQVRPLADLPPDAAPQDFPRPARGSERAERAAQSHALSLAEAKIGNQWWTHLRALNTQAVQDALLAEDEERWEALDARFRRKWKDVEDQENRRPDTVEEDLRSKAGVGAAAVAAARRAAAIQSKEDEYAARIARAVVAVPVGAPEPVASRNGALGTSSSPEGAEGVA</sequence>
<feature type="region of interest" description="Disordered" evidence="6">
    <location>
        <begin position="468"/>
        <end position="491"/>
    </location>
</feature>
<comment type="subcellular location">
    <subcellularLocation>
        <location evidence="1">Cytoplasm</location>
    </subcellularLocation>
</comment>
<keyword evidence="8" id="KW-1185">Reference proteome</keyword>
<dbReference type="Gene3D" id="1.20.5.190">
    <property type="match status" value="2"/>
</dbReference>
<dbReference type="CDD" id="cd23767">
    <property type="entry name" value="IQCD"/>
    <property type="match status" value="1"/>
</dbReference>
<name>A0ABQ5S9U2_9CHLO</name>
<evidence type="ECO:0008006" key="9">
    <source>
        <dbReference type="Google" id="ProtNLM"/>
    </source>
</evidence>
<dbReference type="EMBL" id="BSDZ01000037">
    <property type="protein sequence ID" value="GLI66640.1"/>
    <property type="molecule type" value="Genomic_DNA"/>
</dbReference>
<dbReference type="SMART" id="SM00015">
    <property type="entry name" value="IQ"/>
    <property type="match status" value="3"/>
</dbReference>
<feature type="coiled-coil region" evidence="5">
    <location>
        <begin position="63"/>
        <end position="90"/>
    </location>
</feature>
<dbReference type="InterPro" id="IPR051185">
    <property type="entry name" value="ASPM"/>
</dbReference>
<evidence type="ECO:0000256" key="6">
    <source>
        <dbReference type="SAM" id="MobiDB-lite"/>
    </source>
</evidence>